<keyword evidence="1" id="KW-0175">Coiled coil</keyword>
<dbReference type="Proteomes" id="UP000273158">
    <property type="component" value="Unassembled WGS sequence"/>
</dbReference>
<evidence type="ECO:0000313" key="2">
    <source>
        <dbReference type="EMBL" id="RLK47661.1"/>
    </source>
</evidence>
<dbReference type="RefSeq" id="WP_121060011.1">
    <property type="nucleotide sequence ID" value="NZ_RCDB01000003.1"/>
</dbReference>
<organism evidence="2 3">
    <name type="scientific">Microbacterium telephonicum</name>
    <dbReference type="NCBI Taxonomy" id="1714841"/>
    <lineage>
        <taxon>Bacteria</taxon>
        <taxon>Bacillati</taxon>
        <taxon>Actinomycetota</taxon>
        <taxon>Actinomycetes</taxon>
        <taxon>Micrococcales</taxon>
        <taxon>Microbacteriaceae</taxon>
        <taxon>Microbacterium</taxon>
    </lineage>
</organism>
<accession>A0A498C5D1</accession>
<comment type="caution">
    <text evidence="2">The sequence shown here is derived from an EMBL/GenBank/DDBJ whole genome shotgun (WGS) entry which is preliminary data.</text>
</comment>
<gene>
    <name evidence="2" type="ORF">C7474_2257</name>
</gene>
<keyword evidence="3" id="KW-1185">Reference proteome</keyword>
<dbReference type="EMBL" id="RCDB01000003">
    <property type="protein sequence ID" value="RLK47661.1"/>
    <property type="molecule type" value="Genomic_DNA"/>
</dbReference>
<evidence type="ECO:0000256" key="1">
    <source>
        <dbReference type="SAM" id="Coils"/>
    </source>
</evidence>
<sequence length="157" mass="17980">MTNVESTRRRPADNGVRAPEELIGKAAEFRKALAEIDQEQNLNDGSLVSLWLNTADALERAIKDLDARFAESDHQSAKYYRRMRDAEREMHARELHHFEEEQRRVEAETERNRLAAVIGEITDLLPHGSFEPACEADIGYYDAMQAVRRILTKDATP</sequence>
<name>A0A498C5D1_9MICO</name>
<feature type="coiled-coil region" evidence="1">
    <location>
        <begin position="55"/>
        <end position="108"/>
    </location>
</feature>
<reference evidence="2 3" key="1">
    <citation type="journal article" date="2015" name="Stand. Genomic Sci.">
        <title>Genomic Encyclopedia of Bacterial and Archaeal Type Strains, Phase III: the genomes of soil and plant-associated and newly described type strains.</title>
        <authorList>
            <person name="Whitman W.B."/>
            <person name="Woyke T."/>
            <person name="Klenk H.P."/>
            <person name="Zhou Y."/>
            <person name="Lilburn T.G."/>
            <person name="Beck B.J."/>
            <person name="De Vos P."/>
            <person name="Vandamme P."/>
            <person name="Eisen J.A."/>
            <person name="Garrity G."/>
            <person name="Hugenholtz P."/>
            <person name="Kyrpides N.C."/>
        </authorList>
    </citation>
    <scope>NUCLEOTIDE SEQUENCE [LARGE SCALE GENOMIC DNA]</scope>
    <source>
        <strain evidence="2 3">S2T63</strain>
    </source>
</reference>
<proteinExistence type="predicted"/>
<dbReference type="AlphaFoldDB" id="A0A498C5D1"/>
<evidence type="ECO:0000313" key="3">
    <source>
        <dbReference type="Proteomes" id="UP000273158"/>
    </source>
</evidence>
<protein>
    <submittedName>
        <fullName evidence="2">Uncharacterized protein</fullName>
    </submittedName>
</protein>